<dbReference type="InterPro" id="IPR001114">
    <property type="entry name" value="Adenylosuccinate_synthetase"/>
</dbReference>
<evidence type="ECO:0000256" key="7">
    <source>
        <dbReference type="ARBA" id="ARBA00023134"/>
    </source>
</evidence>
<feature type="binding site" evidence="8">
    <location>
        <position position="305"/>
    </location>
    <ligand>
        <name>GTP</name>
        <dbReference type="ChEBI" id="CHEBI:37565"/>
    </ligand>
</feature>
<dbReference type="PROSITE" id="PS01266">
    <property type="entry name" value="ADENYLOSUCCIN_SYN_1"/>
    <property type="match status" value="1"/>
</dbReference>
<dbReference type="Gene3D" id="3.90.170.10">
    <property type="entry name" value="Adenylosuccinate Synthetase, subunit A, domain 3"/>
    <property type="match status" value="1"/>
</dbReference>
<dbReference type="EC" id="6.3.4.4" evidence="8 10"/>
<dbReference type="Proteomes" id="UP000479132">
    <property type="component" value="Unassembled WGS sequence"/>
</dbReference>
<feature type="binding site" evidence="8">
    <location>
        <begin position="413"/>
        <end position="415"/>
    </location>
    <ligand>
        <name>GTP</name>
        <dbReference type="ChEBI" id="CHEBI:37565"/>
    </ligand>
</feature>
<keyword evidence="7 8" id="KW-0342">GTP-binding</keyword>
<keyword evidence="2 8" id="KW-0436">Ligase</keyword>
<evidence type="ECO:0000313" key="11">
    <source>
        <dbReference type="EMBL" id="NGP87615.1"/>
    </source>
</evidence>
<dbReference type="GO" id="GO:0005525">
    <property type="term" value="F:GTP binding"/>
    <property type="evidence" value="ECO:0007669"/>
    <property type="project" value="UniProtKB-UniRule"/>
</dbReference>
<dbReference type="EMBL" id="JAALLS010000004">
    <property type="protein sequence ID" value="NGP87615.1"/>
    <property type="molecule type" value="Genomic_DNA"/>
</dbReference>
<reference evidence="11 12" key="1">
    <citation type="submission" date="2020-02" db="EMBL/GenBank/DDBJ databases">
        <title>Aliifodinibius halophilus 2W32, complete genome.</title>
        <authorList>
            <person name="Li Y."/>
            <person name="Wu S."/>
        </authorList>
    </citation>
    <scope>NUCLEOTIDE SEQUENCE [LARGE SCALE GENOMIC DNA]</scope>
    <source>
        <strain evidence="11 12">2W32</strain>
    </source>
</reference>
<feature type="binding site" description="in other chain" evidence="8">
    <location>
        <begin position="38"/>
        <end position="41"/>
    </location>
    <ligand>
        <name>IMP</name>
        <dbReference type="ChEBI" id="CHEBI:58053"/>
        <note>ligand shared between dimeric partners</note>
    </ligand>
</feature>
<dbReference type="PANTHER" id="PTHR11846:SF0">
    <property type="entry name" value="ADENYLOSUCCINATE SYNTHETASE"/>
    <property type="match status" value="1"/>
</dbReference>
<feature type="binding site" evidence="8">
    <location>
        <begin position="331"/>
        <end position="333"/>
    </location>
    <ligand>
        <name>GTP</name>
        <dbReference type="ChEBI" id="CHEBI:37565"/>
    </ligand>
</feature>
<keyword evidence="12" id="KW-1185">Reference proteome</keyword>
<dbReference type="PANTHER" id="PTHR11846">
    <property type="entry name" value="ADENYLOSUCCINATE SYNTHETASE"/>
    <property type="match status" value="1"/>
</dbReference>
<evidence type="ECO:0000256" key="10">
    <source>
        <dbReference type="RuleBase" id="RU000520"/>
    </source>
</evidence>
<comment type="function">
    <text evidence="8">Plays an important role in the de novo pathway of purine nucleotide biosynthesis. Catalyzes the first committed step in the biosynthesis of AMP from IMP.</text>
</comment>
<feature type="binding site" evidence="8">
    <location>
        <position position="143"/>
    </location>
    <ligand>
        <name>IMP</name>
        <dbReference type="ChEBI" id="CHEBI:58053"/>
        <note>ligand shared between dimeric partners</note>
    </ligand>
</feature>
<dbReference type="RefSeq" id="WP_165266539.1">
    <property type="nucleotide sequence ID" value="NZ_JAALLS010000004.1"/>
</dbReference>
<evidence type="ECO:0000256" key="3">
    <source>
        <dbReference type="ARBA" id="ARBA00022723"/>
    </source>
</evidence>
<dbReference type="NCBIfam" id="NF002223">
    <property type="entry name" value="PRK01117.1"/>
    <property type="match status" value="1"/>
</dbReference>
<proteinExistence type="inferred from homology"/>
<dbReference type="GO" id="GO:0004019">
    <property type="term" value="F:adenylosuccinate synthase activity"/>
    <property type="evidence" value="ECO:0007669"/>
    <property type="project" value="UniProtKB-UniRule"/>
</dbReference>
<comment type="similarity">
    <text evidence="8 10">Belongs to the adenylosuccinate synthetase family.</text>
</comment>
<feature type="binding site" description="in other chain" evidence="8">
    <location>
        <position position="239"/>
    </location>
    <ligand>
        <name>IMP</name>
        <dbReference type="ChEBI" id="CHEBI:58053"/>
        <note>ligand shared between dimeric partners</note>
    </ligand>
</feature>
<dbReference type="AlphaFoldDB" id="A0A6M1T328"/>
<dbReference type="PROSITE" id="PS00513">
    <property type="entry name" value="ADENYLOSUCCIN_SYN_2"/>
    <property type="match status" value="1"/>
</dbReference>
<dbReference type="GO" id="GO:0000287">
    <property type="term" value="F:magnesium ion binding"/>
    <property type="evidence" value="ECO:0007669"/>
    <property type="project" value="UniProtKB-UniRule"/>
</dbReference>
<dbReference type="FunFam" id="1.10.300.10:FF:000001">
    <property type="entry name" value="Adenylosuccinate synthetase"/>
    <property type="match status" value="1"/>
</dbReference>
<dbReference type="NCBIfam" id="NF010355">
    <property type="entry name" value="PRK13783.1"/>
    <property type="match status" value="1"/>
</dbReference>
<feature type="binding site" evidence="8">
    <location>
        <begin position="299"/>
        <end position="305"/>
    </location>
    <ligand>
        <name>substrate</name>
    </ligand>
</feature>
<dbReference type="Pfam" id="PF00709">
    <property type="entry name" value="Adenylsucc_synt"/>
    <property type="match status" value="1"/>
</dbReference>
<dbReference type="InterPro" id="IPR042111">
    <property type="entry name" value="Adenylosuccinate_synth_dom3"/>
</dbReference>
<comment type="catalytic activity">
    <reaction evidence="8 10">
        <text>IMP + L-aspartate + GTP = N(6)-(1,2-dicarboxyethyl)-AMP + GDP + phosphate + 2 H(+)</text>
        <dbReference type="Rhea" id="RHEA:15753"/>
        <dbReference type="ChEBI" id="CHEBI:15378"/>
        <dbReference type="ChEBI" id="CHEBI:29991"/>
        <dbReference type="ChEBI" id="CHEBI:37565"/>
        <dbReference type="ChEBI" id="CHEBI:43474"/>
        <dbReference type="ChEBI" id="CHEBI:57567"/>
        <dbReference type="ChEBI" id="CHEBI:58053"/>
        <dbReference type="ChEBI" id="CHEBI:58189"/>
        <dbReference type="EC" id="6.3.4.4"/>
    </reaction>
</comment>
<comment type="cofactor">
    <cofactor evidence="8">
        <name>Mg(2+)</name>
        <dbReference type="ChEBI" id="CHEBI:18420"/>
    </cofactor>
    <text evidence="8">Binds 1 Mg(2+) ion per subunit.</text>
</comment>
<gene>
    <name evidence="8" type="primary">purA</name>
    <name evidence="11" type="ORF">G3569_04560</name>
</gene>
<organism evidence="11 12">
    <name type="scientific">Fodinibius halophilus</name>
    <dbReference type="NCBI Taxonomy" id="1736908"/>
    <lineage>
        <taxon>Bacteria</taxon>
        <taxon>Pseudomonadati</taxon>
        <taxon>Balneolota</taxon>
        <taxon>Balneolia</taxon>
        <taxon>Balneolales</taxon>
        <taxon>Balneolaceae</taxon>
        <taxon>Fodinibius</taxon>
    </lineage>
</organism>
<dbReference type="CDD" id="cd03108">
    <property type="entry name" value="AdSS"/>
    <property type="match status" value="1"/>
</dbReference>
<feature type="binding site" evidence="8">
    <location>
        <position position="13"/>
    </location>
    <ligand>
        <name>Mg(2+)</name>
        <dbReference type="ChEBI" id="CHEBI:18420"/>
    </ligand>
</feature>
<dbReference type="InterPro" id="IPR042109">
    <property type="entry name" value="Adenylosuccinate_synth_dom1"/>
</dbReference>
<feature type="binding site" description="in other chain" evidence="8">
    <location>
        <begin position="13"/>
        <end position="16"/>
    </location>
    <ligand>
        <name>IMP</name>
        <dbReference type="ChEBI" id="CHEBI:58053"/>
        <note>ligand shared between dimeric partners</note>
    </ligand>
</feature>
<dbReference type="Gene3D" id="1.10.300.10">
    <property type="entry name" value="Adenylosuccinate Synthetase, subunit A, domain 2"/>
    <property type="match status" value="1"/>
</dbReference>
<evidence type="ECO:0000256" key="4">
    <source>
        <dbReference type="ARBA" id="ARBA00022741"/>
    </source>
</evidence>
<dbReference type="HAMAP" id="MF_00011">
    <property type="entry name" value="Adenylosucc_synth"/>
    <property type="match status" value="1"/>
</dbReference>
<dbReference type="InterPro" id="IPR042110">
    <property type="entry name" value="Adenylosuccinate_synth_dom2"/>
</dbReference>
<keyword evidence="8" id="KW-0963">Cytoplasm</keyword>
<feature type="binding site" description="in other chain" evidence="8">
    <location>
        <position position="224"/>
    </location>
    <ligand>
        <name>IMP</name>
        <dbReference type="ChEBI" id="CHEBI:58053"/>
        <note>ligand shared between dimeric partners</note>
    </ligand>
</feature>
<dbReference type="GO" id="GO:0005737">
    <property type="term" value="C:cytoplasm"/>
    <property type="evidence" value="ECO:0007669"/>
    <property type="project" value="UniProtKB-SubCell"/>
</dbReference>
<comment type="pathway">
    <text evidence="8 10">Purine metabolism; AMP biosynthesis via de novo pathway; AMP from IMP: step 1/2.</text>
</comment>
<keyword evidence="5 8" id="KW-0658">Purine biosynthesis</keyword>
<dbReference type="SMART" id="SM00788">
    <property type="entry name" value="Adenylsucc_synt"/>
    <property type="match status" value="1"/>
</dbReference>
<feature type="binding site" evidence="8">
    <location>
        <position position="40"/>
    </location>
    <ligand>
        <name>Mg(2+)</name>
        <dbReference type="ChEBI" id="CHEBI:18420"/>
    </ligand>
</feature>
<evidence type="ECO:0000256" key="8">
    <source>
        <dbReference type="HAMAP-Rule" id="MF_00011"/>
    </source>
</evidence>
<dbReference type="Gene3D" id="3.40.440.10">
    <property type="entry name" value="Adenylosuccinate Synthetase, subunit A, domain 1"/>
    <property type="match status" value="1"/>
</dbReference>
<evidence type="ECO:0000313" key="12">
    <source>
        <dbReference type="Proteomes" id="UP000479132"/>
    </source>
</evidence>
<accession>A0A6M1T328</accession>
<feature type="active site" description="Proton acceptor" evidence="8">
    <location>
        <position position="13"/>
    </location>
</feature>
<feature type="binding site" evidence="8">
    <location>
        <begin position="40"/>
        <end position="42"/>
    </location>
    <ligand>
        <name>GTP</name>
        <dbReference type="ChEBI" id="CHEBI:37565"/>
    </ligand>
</feature>
<feature type="binding site" evidence="8">
    <location>
        <begin position="12"/>
        <end position="18"/>
    </location>
    <ligand>
        <name>GTP</name>
        <dbReference type="ChEBI" id="CHEBI:37565"/>
    </ligand>
</feature>
<keyword evidence="6 8" id="KW-0460">Magnesium</keyword>
<dbReference type="InterPro" id="IPR033128">
    <property type="entry name" value="Adenylosuccin_syn_Lys_AS"/>
</dbReference>
<dbReference type="GO" id="GO:0046040">
    <property type="term" value="P:IMP metabolic process"/>
    <property type="evidence" value="ECO:0007669"/>
    <property type="project" value="TreeGrafter"/>
</dbReference>
<name>A0A6M1T328_9BACT</name>
<evidence type="ECO:0000256" key="5">
    <source>
        <dbReference type="ARBA" id="ARBA00022755"/>
    </source>
</evidence>
<keyword evidence="4 8" id="KW-0547">Nucleotide-binding</keyword>
<comment type="subunit">
    <text evidence="1 8">Homodimer.</text>
</comment>
<protein>
    <recommendedName>
        <fullName evidence="8 10">Adenylosuccinate synthetase</fullName>
        <shortName evidence="8">AMPSase</shortName>
        <shortName evidence="8">AdSS</shortName>
        <ecNumber evidence="8 10">6.3.4.4</ecNumber>
    </recommendedName>
    <alternativeName>
        <fullName evidence="8">IMP--aspartate ligase</fullName>
    </alternativeName>
</protein>
<feature type="binding site" description="in other chain" evidence="8">
    <location>
        <position position="129"/>
    </location>
    <ligand>
        <name>IMP</name>
        <dbReference type="ChEBI" id="CHEBI:58053"/>
        <note>ligand shared between dimeric partners</note>
    </ligand>
</feature>
<feature type="active site" evidence="9">
    <location>
        <position position="140"/>
    </location>
</feature>
<dbReference type="UniPathway" id="UPA00075">
    <property type="reaction ID" value="UER00335"/>
</dbReference>
<comment type="caution">
    <text evidence="11">The sequence shown here is derived from an EMBL/GenBank/DDBJ whole genome shotgun (WGS) entry which is preliminary data.</text>
</comment>
<feature type="active site" description="Proton donor" evidence="8">
    <location>
        <position position="41"/>
    </location>
</feature>
<feature type="binding site" description="in other chain" evidence="8">
    <location>
        <position position="303"/>
    </location>
    <ligand>
        <name>IMP</name>
        <dbReference type="ChEBI" id="CHEBI:58053"/>
        <note>ligand shared between dimeric partners</note>
    </ligand>
</feature>
<dbReference type="InterPro" id="IPR027417">
    <property type="entry name" value="P-loop_NTPase"/>
</dbReference>
<comment type="subcellular location">
    <subcellularLocation>
        <location evidence="8">Cytoplasm</location>
    </subcellularLocation>
</comment>
<evidence type="ECO:0000256" key="2">
    <source>
        <dbReference type="ARBA" id="ARBA00022598"/>
    </source>
</evidence>
<evidence type="ECO:0000256" key="6">
    <source>
        <dbReference type="ARBA" id="ARBA00022842"/>
    </source>
</evidence>
<dbReference type="GO" id="GO:0044208">
    <property type="term" value="P:'de novo' AMP biosynthetic process"/>
    <property type="evidence" value="ECO:0007669"/>
    <property type="project" value="UniProtKB-UniRule"/>
</dbReference>
<dbReference type="NCBIfam" id="TIGR00184">
    <property type="entry name" value="purA"/>
    <property type="match status" value="1"/>
</dbReference>
<sequence>MSIRVVVGAQWGDEGKGKIVDLLSKEADYVVRYQGGANAGHTLKFDDEKIVLHLIPSGMFNGDATCIIGNGVVIDPHALLEEIKEVEELAGDLTGRLKISNAAHVILPYHQLLDKVKEEHRGDDAIGTTGRGIGPAYVSKVSRVGIRMSDLFHPEQLRDKVQSNIDDINDALQHIYDHDPIEADPVVEDLLDAADKLCPYITNTSALLHDAIEEGKDILLEGAQGSLLDVDHGTYPFVTSSCPTAGGASTGSGIPPTAIDKVMGISKAYCTRVGNGPFPTELTEEAGEELREAGQEFGATTGRPRRCGWIDLVALKYAVRVNGMNELTLTKLDILNDFEEIKLCTGYEIDGETTDVFPMDLPDIDTVVPKYKTMPGWQQSLEDCDSYDEFPENAKKYLSFVEDYLGVELTILSKGPKRSETIVL</sequence>
<dbReference type="InterPro" id="IPR018220">
    <property type="entry name" value="Adenylosuccin_syn_GTP-bd"/>
</dbReference>
<keyword evidence="3 8" id="KW-0479">Metal-binding</keyword>
<evidence type="ECO:0000256" key="1">
    <source>
        <dbReference type="ARBA" id="ARBA00011738"/>
    </source>
</evidence>
<dbReference type="FunFam" id="3.90.170.10:FF:000001">
    <property type="entry name" value="Adenylosuccinate synthetase"/>
    <property type="match status" value="1"/>
</dbReference>
<evidence type="ECO:0000256" key="9">
    <source>
        <dbReference type="PROSITE-ProRule" id="PRU10134"/>
    </source>
</evidence>
<dbReference type="SUPFAM" id="SSF52540">
    <property type="entry name" value="P-loop containing nucleoside triphosphate hydrolases"/>
    <property type="match status" value="1"/>
</dbReference>